<dbReference type="Pfam" id="PF00067">
    <property type="entry name" value="p450"/>
    <property type="match status" value="1"/>
</dbReference>
<evidence type="ECO:0000256" key="5">
    <source>
        <dbReference type="ARBA" id="ARBA00022692"/>
    </source>
</evidence>
<keyword evidence="6" id="KW-0479">Metal-binding</keyword>
<dbReference type="InterPro" id="IPR001128">
    <property type="entry name" value="Cyt_P450"/>
</dbReference>
<evidence type="ECO:0000256" key="9">
    <source>
        <dbReference type="ARBA" id="ARBA00023004"/>
    </source>
</evidence>
<evidence type="ECO:0000256" key="7">
    <source>
        <dbReference type="ARBA" id="ARBA00022989"/>
    </source>
</evidence>
<comment type="subcellular location">
    <subcellularLocation>
        <location evidence="2">Membrane</location>
        <topology evidence="2">Single-pass membrane protein</topology>
    </subcellularLocation>
</comment>
<dbReference type="GO" id="GO:0016705">
    <property type="term" value="F:oxidoreductase activity, acting on paired donors, with incorporation or reduction of molecular oxygen"/>
    <property type="evidence" value="ECO:0007669"/>
    <property type="project" value="InterPro"/>
</dbReference>
<dbReference type="GO" id="GO:0005506">
    <property type="term" value="F:iron ion binding"/>
    <property type="evidence" value="ECO:0007669"/>
    <property type="project" value="InterPro"/>
</dbReference>
<dbReference type="Proteomes" id="UP001176059">
    <property type="component" value="Unassembled WGS sequence"/>
</dbReference>
<keyword evidence="5" id="KW-0812">Transmembrane</keyword>
<evidence type="ECO:0000313" key="12">
    <source>
        <dbReference type="EMBL" id="KAJ3709386.1"/>
    </source>
</evidence>
<organism evidence="12 13">
    <name type="scientific">Lentinula guzmanii</name>
    <dbReference type="NCBI Taxonomy" id="2804957"/>
    <lineage>
        <taxon>Eukaryota</taxon>
        <taxon>Fungi</taxon>
        <taxon>Dikarya</taxon>
        <taxon>Basidiomycota</taxon>
        <taxon>Agaricomycotina</taxon>
        <taxon>Agaricomycetes</taxon>
        <taxon>Agaricomycetidae</taxon>
        <taxon>Agaricales</taxon>
        <taxon>Marasmiineae</taxon>
        <taxon>Omphalotaceae</taxon>
        <taxon>Lentinula</taxon>
    </lineage>
</organism>
<evidence type="ECO:0000256" key="4">
    <source>
        <dbReference type="ARBA" id="ARBA00022617"/>
    </source>
</evidence>
<dbReference type="Gene3D" id="1.10.630.10">
    <property type="entry name" value="Cytochrome P450"/>
    <property type="match status" value="1"/>
</dbReference>
<keyword evidence="11" id="KW-0472">Membrane</keyword>
<dbReference type="GO" id="GO:0020037">
    <property type="term" value="F:heme binding"/>
    <property type="evidence" value="ECO:0007669"/>
    <property type="project" value="InterPro"/>
</dbReference>
<evidence type="ECO:0000256" key="8">
    <source>
        <dbReference type="ARBA" id="ARBA00023002"/>
    </source>
</evidence>
<dbReference type="AlphaFoldDB" id="A0AA38J4Z2"/>
<evidence type="ECO:0000256" key="2">
    <source>
        <dbReference type="ARBA" id="ARBA00004167"/>
    </source>
</evidence>
<keyword evidence="10" id="KW-0503">Monooxygenase</keyword>
<dbReference type="PANTHER" id="PTHR46300:SF2">
    <property type="entry name" value="CYTOCHROME P450 MONOOXYGENASE ALNH-RELATED"/>
    <property type="match status" value="1"/>
</dbReference>
<comment type="caution">
    <text evidence="12">The sequence shown here is derived from an EMBL/GenBank/DDBJ whole genome shotgun (WGS) entry which is preliminary data.</text>
</comment>
<reference evidence="12" key="1">
    <citation type="submission" date="2022-08" db="EMBL/GenBank/DDBJ databases">
        <authorList>
            <consortium name="DOE Joint Genome Institute"/>
            <person name="Min B."/>
            <person name="Sierra-Patev S."/>
            <person name="Naranjo-Ortiz M."/>
            <person name="Looney B."/>
            <person name="Konkel Z."/>
            <person name="Slot J.C."/>
            <person name="Sakamoto Y."/>
            <person name="Steenwyk J.L."/>
            <person name="Rokas A."/>
            <person name="Carro J."/>
            <person name="Camarero S."/>
            <person name="Ferreira P."/>
            <person name="Molpeceres G."/>
            <person name="Ruiz-duenas F.J."/>
            <person name="Serrano A."/>
            <person name="Henrissat B."/>
            <person name="Drula E."/>
            <person name="Hughes K.W."/>
            <person name="Mata J.L."/>
            <person name="Ishikawa N.K."/>
            <person name="Vargas-Isla R."/>
            <person name="Ushijima S."/>
            <person name="Smith C.A."/>
            <person name="Ahrendt S."/>
            <person name="Andreopoulos W."/>
            <person name="He G."/>
            <person name="LaButti K."/>
            <person name="Lipzen A."/>
            <person name="Ng V."/>
            <person name="Riley R."/>
            <person name="Sandor L."/>
            <person name="Barry K."/>
            <person name="Martinez A.T."/>
            <person name="Xiao Y."/>
            <person name="Gibbons J.G."/>
            <person name="Terashima K."/>
            <person name="Hibbett D.S."/>
            <person name="Grigoriev I.V."/>
        </authorList>
    </citation>
    <scope>NUCLEOTIDE SEQUENCE</scope>
    <source>
        <strain evidence="12">ET3784</strain>
    </source>
</reference>
<evidence type="ECO:0000256" key="3">
    <source>
        <dbReference type="ARBA" id="ARBA00010617"/>
    </source>
</evidence>
<dbReference type="SUPFAM" id="SSF48264">
    <property type="entry name" value="Cytochrome P450"/>
    <property type="match status" value="1"/>
</dbReference>
<evidence type="ECO:0000256" key="1">
    <source>
        <dbReference type="ARBA" id="ARBA00001971"/>
    </source>
</evidence>
<dbReference type="EMBL" id="JANVFO010000195">
    <property type="protein sequence ID" value="KAJ3709386.1"/>
    <property type="molecule type" value="Genomic_DNA"/>
</dbReference>
<dbReference type="PANTHER" id="PTHR46300">
    <property type="entry name" value="P450, PUTATIVE (EUROFUNG)-RELATED-RELATED"/>
    <property type="match status" value="1"/>
</dbReference>
<proteinExistence type="inferred from homology"/>
<dbReference type="InterPro" id="IPR050364">
    <property type="entry name" value="Cytochrome_P450_fung"/>
</dbReference>
<evidence type="ECO:0000256" key="11">
    <source>
        <dbReference type="ARBA" id="ARBA00023136"/>
    </source>
</evidence>
<evidence type="ECO:0000256" key="6">
    <source>
        <dbReference type="ARBA" id="ARBA00022723"/>
    </source>
</evidence>
<gene>
    <name evidence="12" type="ORF">DFJ43DRAFT_1176817</name>
</gene>
<keyword evidence="4" id="KW-0349">Heme</keyword>
<protein>
    <submittedName>
        <fullName evidence="12">Cytochrome P450</fullName>
    </submittedName>
</protein>
<dbReference type="GO" id="GO:0016020">
    <property type="term" value="C:membrane"/>
    <property type="evidence" value="ECO:0007669"/>
    <property type="project" value="UniProtKB-SubCell"/>
</dbReference>
<accession>A0AA38J4Z2</accession>
<name>A0AA38J4Z2_9AGAR</name>
<keyword evidence="13" id="KW-1185">Reference proteome</keyword>
<dbReference type="GO" id="GO:0004497">
    <property type="term" value="F:monooxygenase activity"/>
    <property type="evidence" value="ECO:0007669"/>
    <property type="project" value="UniProtKB-KW"/>
</dbReference>
<sequence>MLSVESRDSTITVSETPDKLLITSDILRSLANIGHRFTSSVYPGSYLVEALPILEYLPESLAKWKRDAVRDRKRMGEAFQSYYEEAVGGNSHSRCISKEVIIEQLRNVENRGSLCARLTDTSLGGGLTYEEKWWTTSVVSVAALETTSTALAYFIFAMTLYPRVQQKAHEELDQVIGRTQNPMFSGMKNLRLPYIRAVVKEILRWNPPLPVIVPRIALEDDWYENYFIPKGAAIPENLW</sequence>
<evidence type="ECO:0000256" key="10">
    <source>
        <dbReference type="ARBA" id="ARBA00023033"/>
    </source>
</evidence>
<keyword evidence="9" id="KW-0408">Iron</keyword>
<comment type="similarity">
    <text evidence="3">Belongs to the cytochrome P450 family.</text>
</comment>
<keyword evidence="7" id="KW-1133">Transmembrane helix</keyword>
<evidence type="ECO:0000313" key="13">
    <source>
        <dbReference type="Proteomes" id="UP001176059"/>
    </source>
</evidence>
<reference evidence="12" key="2">
    <citation type="journal article" date="2023" name="Proc. Natl. Acad. Sci. U.S.A.">
        <title>A global phylogenomic analysis of the shiitake genus Lentinula.</title>
        <authorList>
            <person name="Sierra-Patev S."/>
            <person name="Min B."/>
            <person name="Naranjo-Ortiz M."/>
            <person name="Looney B."/>
            <person name="Konkel Z."/>
            <person name="Slot J.C."/>
            <person name="Sakamoto Y."/>
            <person name="Steenwyk J.L."/>
            <person name="Rokas A."/>
            <person name="Carro J."/>
            <person name="Camarero S."/>
            <person name="Ferreira P."/>
            <person name="Molpeceres G."/>
            <person name="Ruiz-Duenas F.J."/>
            <person name="Serrano A."/>
            <person name="Henrissat B."/>
            <person name="Drula E."/>
            <person name="Hughes K.W."/>
            <person name="Mata J.L."/>
            <person name="Ishikawa N.K."/>
            <person name="Vargas-Isla R."/>
            <person name="Ushijima S."/>
            <person name="Smith C.A."/>
            <person name="Donoghue J."/>
            <person name="Ahrendt S."/>
            <person name="Andreopoulos W."/>
            <person name="He G."/>
            <person name="LaButti K."/>
            <person name="Lipzen A."/>
            <person name="Ng V."/>
            <person name="Riley R."/>
            <person name="Sandor L."/>
            <person name="Barry K."/>
            <person name="Martinez A.T."/>
            <person name="Xiao Y."/>
            <person name="Gibbons J.G."/>
            <person name="Terashima K."/>
            <person name="Grigoriev I.V."/>
            <person name="Hibbett D."/>
        </authorList>
    </citation>
    <scope>NUCLEOTIDE SEQUENCE</scope>
    <source>
        <strain evidence="12">ET3784</strain>
    </source>
</reference>
<dbReference type="InterPro" id="IPR036396">
    <property type="entry name" value="Cyt_P450_sf"/>
</dbReference>
<comment type="cofactor">
    <cofactor evidence="1">
        <name>heme</name>
        <dbReference type="ChEBI" id="CHEBI:30413"/>
    </cofactor>
</comment>
<keyword evidence="8" id="KW-0560">Oxidoreductase</keyword>